<gene>
    <name evidence="1" type="ORF">R5R35_013103</name>
</gene>
<dbReference type="Proteomes" id="UP001378592">
    <property type="component" value="Unassembled WGS sequence"/>
</dbReference>
<dbReference type="EMBL" id="JAZDUA010000001">
    <property type="protein sequence ID" value="KAK7874524.1"/>
    <property type="molecule type" value="Genomic_DNA"/>
</dbReference>
<reference evidence="1 2" key="1">
    <citation type="submission" date="2024-03" db="EMBL/GenBank/DDBJ databases">
        <title>The genome assembly and annotation of the cricket Gryllus longicercus Weissman &amp; Gray.</title>
        <authorList>
            <person name="Szrajer S."/>
            <person name="Gray D."/>
            <person name="Ylla G."/>
        </authorList>
    </citation>
    <scope>NUCLEOTIDE SEQUENCE [LARGE SCALE GENOMIC DNA]</scope>
    <source>
        <strain evidence="1">DAG 2021-001</strain>
        <tissue evidence="1">Whole body minus gut</tissue>
    </source>
</reference>
<accession>A0AAN9WVH9</accession>
<protein>
    <submittedName>
        <fullName evidence="1">Uncharacterized protein</fullName>
    </submittedName>
</protein>
<sequence length="101" mass="11845">MLPLILAGSISPASGGSALSQRVARRRGGHRHCQCHRHRHRHRVLNSFLQGRDPDADVRHARRRVRKRGPVLRCGCWRQCRRCRRCHCSRQQRRRERAGTL</sequence>
<comment type="caution">
    <text evidence="1">The sequence shown here is derived from an EMBL/GenBank/DDBJ whole genome shotgun (WGS) entry which is preliminary data.</text>
</comment>
<evidence type="ECO:0000313" key="2">
    <source>
        <dbReference type="Proteomes" id="UP001378592"/>
    </source>
</evidence>
<proteinExistence type="predicted"/>
<dbReference type="AlphaFoldDB" id="A0AAN9WVH9"/>
<organism evidence="1 2">
    <name type="scientific">Gryllus longicercus</name>
    <dbReference type="NCBI Taxonomy" id="2509291"/>
    <lineage>
        <taxon>Eukaryota</taxon>
        <taxon>Metazoa</taxon>
        <taxon>Ecdysozoa</taxon>
        <taxon>Arthropoda</taxon>
        <taxon>Hexapoda</taxon>
        <taxon>Insecta</taxon>
        <taxon>Pterygota</taxon>
        <taxon>Neoptera</taxon>
        <taxon>Polyneoptera</taxon>
        <taxon>Orthoptera</taxon>
        <taxon>Ensifera</taxon>
        <taxon>Gryllidea</taxon>
        <taxon>Grylloidea</taxon>
        <taxon>Gryllidae</taxon>
        <taxon>Gryllinae</taxon>
        <taxon>Gryllus</taxon>
    </lineage>
</organism>
<evidence type="ECO:0000313" key="1">
    <source>
        <dbReference type="EMBL" id="KAK7874524.1"/>
    </source>
</evidence>
<name>A0AAN9WVH9_9ORTH</name>
<keyword evidence="2" id="KW-1185">Reference proteome</keyword>